<dbReference type="AlphaFoldDB" id="A0A023AZF2"/>
<reference evidence="1" key="1">
    <citation type="submission" date="2013-12" db="EMBL/GenBank/DDBJ databases">
        <authorList>
            <person name="Omoto C.K."/>
            <person name="Sibley D."/>
            <person name="Venepally P."/>
            <person name="Hadjithomas M."/>
            <person name="Karamycheva S."/>
            <person name="Brunk B."/>
            <person name="Roos D."/>
            <person name="Caler E."/>
            <person name="Lorenzi H."/>
        </authorList>
    </citation>
    <scope>NUCLEOTIDE SEQUENCE</scope>
</reference>
<dbReference type="EMBL" id="AFNH02001213">
    <property type="protein sequence ID" value="EZG43685.1"/>
    <property type="molecule type" value="Genomic_DNA"/>
</dbReference>
<organism evidence="1 2">
    <name type="scientific">Gregarina niphandrodes</name>
    <name type="common">Septate eugregarine</name>
    <dbReference type="NCBI Taxonomy" id="110365"/>
    <lineage>
        <taxon>Eukaryota</taxon>
        <taxon>Sar</taxon>
        <taxon>Alveolata</taxon>
        <taxon>Apicomplexa</taxon>
        <taxon>Conoidasida</taxon>
        <taxon>Gregarinasina</taxon>
        <taxon>Eugregarinorida</taxon>
        <taxon>Gregarinidae</taxon>
        <taxon>Gregarina</taxon>
    </lineage>
</organism>
<evidence type="ECO:0000313" key="2">
    <source>
        <dbReference type="Proteomes" id="UP000019763"/>
    </source>
</evidence>
<dbReference type="RefSeq" id="XP_011133092.1">
    <property type="nucleotide sequence ID" value="XM_011134790.1"/>
</dbReference>
<sequence length="632" mass="69911">MLSVLYTDGGEQTSLEGCSAKVAVIDGLGSQGLLEVLVVADPKDLAKPRSKFDLAQDSVRLLVLPPEGIDACLGKGDADGVHSLKGKTGLDERKTLIETGTTLIETGTADYHRAVDSLATSVWRGLVAPKNPLDALDQPVADRIFEDIMPRTMAPAQAVQGRLRPFIKEWRSVTEQDYDLFWKLHFSPQQTDSKIREIEYDDLTALHKVVMQASAPEKSSRSKSSVVCQRVLEYTAVAVAFVAFQWWMGGNWDNVKGSLTGNGADAANGIADVPAADGLYQELATEAPGLLQKLTANFTAVAANFTPSTTADAQREFATEAMTEAVKIVRRELRSTVATSTTPVPPPVWHVGDFMHPASKIYTRGMFVDPDTEVDLLDYRPPYNECMKMLNTRGQYDFQVGRALMAGGGTIHTVCGRSTPATLLCDGLGVRNGQCFKFASGVPSWNREGSEFLWGMLERIFLRAPNEHCTMRCGLPAERVNLLPFWAREYKDVNDHLQPSLGLGDDNMGGMRNWDNKMRRMFPMETVENHKTELERMWFVKPCGRGIWTMMGDQLKPAPPGPLCMCPRFVVTCELGNDLGEMVTVSHDAGSQYRDSSYLFMQKGTVVLPKSHIPGMKIRRCFYQCLTKLFSD</sequence>
<comment type="caution">
    <text evidence="1">The sequence shown here is derived from an EMBL/GenBank/DDBJ whole genome shotgun (WGS) entry which is preliminary data.</text>
</comment>
<protein>
    <submittedName>
        <fullName evidence="1">Uncharacterized protein</fullName>
    </submittedName>
</protein>
<name>A0A023AZF2_GRENI</name>
<accession>A0A023AZF2</accession>
<proteinExistence type="predicted"/>
<keyword evidence="2" id="KW-1185">Reference proteome</keyword>
<dbReference type="Proteomes" id="UP000019763">
    <property type="component" value="Unassembled WGS sequence"/>
</dbReference>
<dbReference type="GeneID" id="22915634"/>
<gene>
    <name evidence="1" type="ORF">GNI_162700</name>
</gene>
<dbReference type="VEuPathDB" id="CryptoDB:GNI_162700"/>
<evidence type="ECO:0000313" key="1">
    <source>
        <dbReference type="EMBL" id="EZG43685.1"/>
    </source>
</evidence>